<dbReference type="SUPFAM" id="SSF103473">
    <property type="entry name" value="MFS general substrate transporter"/>
    <property type="match status" value="1"/>
</dbReference>
<feature type="transmembrane region" description="Helical" evidence="5">
    <location>
        <begin position="132"/>
        <end position="152"/>
    </location>
</feature>
<feature type="transmembrane region" description="Helical" evidence="5">
    <location>
        <begin position="164"/>
        <end position="185"/>
    </location>
</feature>
<dbReference type="PANTHER" id="PTHR23502:SF134">
    <property type="entry name" value="MAJOR FACILITATOR SUPERFAMILY (MFS) PROFILE DOMAIN-CONTAINING PROTEIN-RELATED"/>
    <property type="match status" value="1"/>
</dbReference>
<dbReference type="InterPro" id="IPR036259">
    <property type="entry name" value="MFS_trans_sf"/>
</dbReference>
<dbReference type="PANTHER" id="PTHR23502">
    <property type="entry name" value="MAJOR FACILITATOR SUPERFAMILY"/>
    <property type="match status" value="1"/>
</dbReference>
<protein>
    <submittedName>
        <fullName evidence="7">MFS general substrate transporter</fullName>
    </submittedName>
</protein>
<feature type="transmembrane region" description="Helical" evidence="5">
    <location>
        <begin position="399"/>
        <end position="416"/>
    </location>
</feature>
<feature type="transmembrane region" description="Helical" evidence="5">
    <location>
        <begin position="103"/>
        <end position="120"/>
    </location>
</feature>
<name>A0A316V2T7_9BASI</name>
<feature type="transmembrane region" description="Helical" evidence="5">
    <location>
        <begin position="35"/>
        <end position="58"/>
    </location>
</feature>
<keyword evidence="3 5" id="KW-1133">Transmembrane helix</keyword>
<dbReference type="GeneID" id="37021448"/>
<evidence type="ECO:0000313" key="8">
    <source>
        <dbReference type="Proteomes" id="UP000245771"/>
    </source>
</evidence>
<dbReference type="InParanoid" id="A0A316V2T7"/>
<comment type="subcellular location">
    <subcellularLocation>
        <location evidence="1">Membrane</location>
        <topology evidence="1">Multi-pass membrane protein</topology>
    </subcellularLocation>
</comment>
<dbReference type="RefSeq" id="XP_025351866.1">
    <property type="nucleotide sequence ID" value="XM_025499667.1"/>
</dbReference>
<feature type="transmembrane region" description="Helical" evidence="5">
    <location>
        <begin position="70"/>
        <end position="91"/>
    </location>
</feature>
<keyword evidence="4 5" id="KW-0472">Membrane</keyword>
<feature type="transmembrane region" description="Helical" evidence="5">
    <location>
        <begin position="295"/>
        <end position="316"/>
    </location>
</feature>
<feature type="transmembrane region" description="Helical" evidence="5">
    <location>
        <begin position="355"/>
        <end position="378"/>
    </location>
</feature>
<feature type="transmembrane region" description="Helical" evidence="5">
    <location>
        <begin position="191"/>
        <end position="211"/>
    </location>
</feature>
<reference evidence="7 8" key="1">
    <citation type="journal article" date="2018" name="Mol. Biol. Evol.">
        <title>Broad Genomic Sampling Reveals a Smut Pathogenic Ancestry of the Fungal Clade Ustilaginomycotina.</title>
        <authorList>
            <person name="Kijpornyongpan T."/>
            <person name="Mondo S.J."/>
            <person name="Barry K."/>
            <person name="Sandor L."/>
            <person name="Lee J."/>
            <person name="Lipzen A."/>
            <person name="Pangilinan J."/>
            <person name="LaButti K."/>
            <person name="Hainaut M."/>
            <person name="Henrissat B."/>
            <person name="Grigoriev I.V."/>
            <person name="Spatafora J.W."/>
            <person name="Aime M.C."/>
        </authorList>
    </citation>
    <scope>NUCLEOTIDE SEQUENCE [LARGE SCALE GENOMIC DNA]</scope>
    <source>
        <strain evidence="7 8">MCA 3882</strain>
    </source>
</reference>
<dbReference type="AlphaFoldDB" id="A0A316V2T7"/>
<feature type="transmembrane region" description="Helical" evidence="5">
    <location>
        <begin position="328"/>
        <end position="349"/>
    </location>
</feature>
<evidence type="ECO:0000256" key="4">
    <source>
        <dbReference type="ARBA" id="ARBA00023136"/>
    </source>
</evidence>
<feature type="domain" description="Major facilitator superfamily (MFS) profile" evidence="6">
    <location>
        <begin position="37"/>
        <end position="447"/>
    </location>
</feature>
<dbReference type="EMBL" id="KZ819607">
    <property type="protein sequence ID" value="PWN31564.1"/>
    <property type="molecule type" value="Genomic_DNA"/>
</dbReference>
<proteinExistence type="predicted"/>
<evidence type="ECO:0000256" key="5">
    <source>
        <dbReference type="SAM" id="Phobius"/>
    </source>
</evidence>
<evidence type="ECO:0000259" key="6">
    <source>
        <dbReference type="PROSITE" id="PS50850"/>
    </source>
</evidence>
<dbReference type="Proteomes" id="UP000245771">
    <property type="component" value="Unassembled WGS sequence"/>
</dbReference>
<dbReference type="OrthoDB" id="5376138at2759"/>
<organism evidence="7 8">
    <name type="scientific">Meira miltonrushii</name>
    <dbReference type="NCBI Taxonomy" id="1280837"/>
    <lineage>
        <taxon>Eukaryota</taxon>
        <taxon>Fungi</taxon>
        <taxon>Dikarya</taxon>
        <taxon>Basidiomycota</taxon>
        <taxon>Ustilaginomycotina</taxon>
        <taxon>Exobasidiomycetes</taxon>
        <taxon>Exobasidiales</taxon>
        <taxon>Brachybasidiaceae</taxon>
        <taxon>Meira</taxon>
    </lineage>
</organism>
<feature type="transmembrane region" description="Helical" evidence="5">
    <location>
        <begin position="422"/>
        <end position="444"/>
    </location>
</feature>
<dbReference type="Gene3D" id="1.20.1250.20">
    <property type="entry name" value="MFS general substrate transporter like domains"/>
    <property type="match status" value="1"/>
</dbReference>
<evidence type="ECO:0000256" key="3">
    <source>
        <dbReference type="ARBA" id="ARBA00022989"/>
    </source>
</evidence>
<feature type="transmembrane region" description="Helical" evidence="5">
    <location>
        <begin position="248"/>
        <end position="275"/>
    </location>
</feature>
<dbReference type="GO" id="GO:0005886">
    <property type="term" value="C:plasma membrane"/>
    <property type="evidence" value="ECO:0007669"/>
    <property type="project" value="TreeGrafter"/>
</dbReference>
<dbReference type="Pfam" id="PF07690">
    <property type="entry name" value="MFS_1"/>
    <property type="match status" value="1"/>
</dbReference>
<evidence type="ECO:0000256" key="1">
    <source>
        <dbReference type="ARBA" id="ARBA00004141"/>
    </source>
</evidence>
<dbReference type="GO" id="GO:0022857">
    <property type="term" value="F:transmembrane transporter activity"/>
    <property type="evidence" value="ECO:0007669"/>
    <property type="project" value="InterPro"/>
</dbReference>
<keyword evidence="8" id="KW-1185">Reference proteome</keyword>
<evidence type="ECO:0000313" key="7">
    <source>
        <dbReference type="EMBL" id="PWN31564.1"/>
    </source>
</evidence>
<accession>A0A316V2T7</accession>
<dbReference type="InterPro" id="IPR011701">
    <property type="entry name" value="MFS"/>
</dbReference>
<dbReference type="STRING" id="1280837.A0A316V2T7"/>
<dbReference type="PROSITE" id="PS50850">
    <property type="entry name" value="MFS"/>
    <property type="match status" value="1"/>
</dbReference>
<keyword evidence="2 5" id="KW-0812">Transmembrane</keyword>
<sequence length="463" mass="51768">MAGEKILATGLVKDEEVDWDRDPRNSRTWSTRKKWSATIASCYMSSLISVAASAYSQAVDGIQQDLHSSYLLTVSGISFFTFTVAIFPIILAPLGERFGRQPVYLITFALFFLFFLPNALAQNIQTVLISRFISGAVGSAGSTMVGGTLSDIWAPEQRQIPMSLFALSALLGTPMGLIGFTWAGGSISWRWIFWVLLMLAVPSFLAIALFFRHESLTKEMRVRLRQKSTSSQHDSFKERVLIPMLRPLFFLATEPITFVLSLWIAFAWGTLYLFLESIPLVFEPYGFTHEHMSRGLSSVGIGIGALIGFGVHMLVLRYRSTITRPEQRLPEACVGALLFSFGFFIFAWTAKPDKIHWIVPQLGTSVIMIGLYMVYICIFDYLADCYGSYTSSATAAQSFLRNILATAFALIAKRMYDTLSFPWASSLLGFCALILAFAPFLLLWKGRFLRERSPFASNQRGSI</sequence>
<gene>
    <name evidence="7" type="ORF">FA14DRAFT_162560</name>
</gene>
<dbReference type="InterPro" id="IPR020846">
    <property type="entry name" value="MFS_dom"/>
</dbReference>
<evidence type="ECO:0000256" key="2">
    <source>
        <dbReference type="ARBA" id="ARBA00022692"/>
    </source>
</evidence>